<keyword evidence="1" id="KW-0732">Signal</keyword>
<keyword evidence="3" id="KW-1185">Reference proteome</keyword>
<name>A0AA36GMH6_CYLNA</name>
<proteinExistence type="predicted"/>
<protein>
    <submittedName>
        <fullName evidence="2">Uncharacterized protein</fullName>
    </submittedName>
</protein>
<gene>
    <name evidence="2" type="ORF">CYNAS_LOCUS6732</name>
</gene>
<feature type="signal peptide" evidence="1">
    <location>
        <begin position="1"/>
        <end position="20"/>
    </location>
</feature>
<dbReference type="Proteomes" id="UP001176961">
    <property type="component" value="Unassembled WGS sequence"/>
</dbReference>
<evidence type="ECO:0000313" key="2">
    <source>
        <dbReference type="EMBL" id="CAJ0594749.1"/>
    </source>
</evidence>
<dbReference type="AlphaFoldDB" id="A0AA36GMH6"/>
<feature type="chain" id="PRO_5041357870" evidence="1">
    <location>
        <begin position="21"/>
        <end position="106"/>
    </location>
</feature>
<dbReference type="EMBL" id="CATQJL010000112">
    <property type="protein sequence ID" value="CAJ0594749.1"/>
    <property type="molecule type" value="Genomic_DNA"/>
</dbReference>
<organism evidence="2 3">
    <name type="scientific">Cylicocyclus nassatus</name>
    <name type="common">Nematode worm</name>
    <dbReference type="NCBI Taxonomy" id="53992"/>
    <lineage>
        <taxon>Eukaryota</taxon>
        <taxon>Metazoa</taxon>
        <taxon>Ecdysozoa</taxon>
        <taxon>Nematoda</taxon>
        <taxon>Chromadorea</taxon>
        <taxon>Rhabditida</taxon>
        <taxon>Rhabditina</taxon>
        <taxon>Rhabditomorpha</taxon>
        <taxon>Strongyloidea</taxon>
        <taxon>Strongylidae</taxon>
        <taxon>Cylicocyclus</taxon>
    </lineage>
</organism>
<evidence type="ECO:0000256" key="1">
    <source>
        <dbReference type="SAM" id="SignalP"/>
    </source>
</evidence>
<sequence>MRKPFLFLLLVCISTSLLDLNKINQLKKRLAEMHSDLDVDHLLAIRRKLDRRAKVPKLDLQQQISLRERLKALKTIEWTEDNSIEAINERSGMSELLYQGDMILTE</sequence>
<accession>A0AA36GMH6</accession>
<comment type="caution">
    <text evidence="2">The sequence shown here is derived from an EMBL/GenBank/DDBJ whole genome shotgun (WGS) entry which is preliminary data.</text>
</comment>
<evidence type="ECO:0000313" key="3">
    <source>
        <dbReference type="Proteomes" id="UP001176961"/>
    </source>
</evidence>
<reference evidence="2" key="1">
    <citation type="submission" date="2023-07" db="EMBL/GenBank/DDBJ databases">
        <authorList>
            <consortium name="CYATHOMIX"/>
        </authorList>
    </citation>
    <scope>NUCLEOTIDE SEQUENCE</scope>
    <source>
        <strain evidence="2">N/A</strain>
    </source>
</reference>